<keyword evidence="6 9" id="KW-0443">Lipid metabolism</keyword>
<comment type="subcellular location">
    <subcellularLocation>
        <location evidence="1 9">Cytoplasm</location>
    </subcellularLocation>
</comment>
<dbReference type="CDD" id="cd01288">
    <property type="entry name" value="FabZ"/>
    <property type="match status" value="1"/>
</dbReference>
<reference evidence="10 11" key="1">
    <citation type="journal article" date="2019" name="Int. J. Syst. Evol. Microbiol.">
        <title>The Global Catalogue of Microorganisms (GCM) 10K type strain sequencing project: providing services to taxonomists for standard genome sequencing and annotation.</title>
        <authorList>
            <consortium name="The Broad Institute Genomics Platform"/>
            <consortium name="The Broad Institute Genome Sequencing Center for Infectious Disease"/>
            <person name="Wu L."/>
            <person name="Ma J."/>
        </authorList>
    </citation>
    <scope>NUCLEOTIDE SEQUENCE [LARGE SCALE GENOMIC DNA]</scope>
    <source>
        <strain evidence="10 11">JCM 16211</strain>
    </source>
</reference>
<evidence type="ECO:0000256" key="5">
    <source>
        <dbReference type="ARBA" id="ARBA00022556"/>
    </source>
</evidence>
<protein>
    <recommendedName>
        <fullName evidence="9">3-hydroxyacyl-[acyl-carrier-protein] dehydratase FabZ</fullName>
        <ecNumber evidence="9">4.2.1.59</ecNumber>
    </recommendedName>
    <alternativeName>
        <fullName evidence="9">(3R)-hydroxymyristoyl-[acyl-carrier-protein] dehydratase</fullName>
        <shortName evidence="9">(3R)-hydroxymyristoyl-ACP dehydrase</shortName>
    </alternativeName>
    <alternativeName>
        <fullName evidence="9">Beta-hydroxyacyl-ACP dehydratase</fullName>
    </alternativeName>
</protein>
<dbReference type="EC" id="4.2.1.59" evidence="9"/>
<name>A0ABN0STW6_9GAMM</name>
<evidence type="ECO:0000256" key="3">
    <source>
        <dbReference type="ARBA" id="ARBA00022490"/>
    </source>
</evidence>
<evidence type="ECO:0000256" key="9">
    <source>
        <dbReference type="HAMAP-Rule" id="MF_00406"/>
    </source>
</evidence>
<comment type="caution">
    <text evidence="10">The sequence shown here is derived from an EMBL/GenBank/DDBJ whole genome shotgun (WGS) entry which is preliminary data.</text>
</comment>
<dbReference type="PANTHER" id="PTHR30272:SF1">
    <property type="entry name" value="3-HYDROXYACYL-[ACYL-CARRIER-PROTEIN] DEHYDRATASE"/>
    <property type="match status" value="1"/>
</dbReference>
<keyword evidence="4 9" id="KW-0444">Lipid biosynthesis</keyword>
<comment type="function">
    <text evidence="8 9">Involved in unsaturated fatty acids biosynthesis. Catalyzes the dehydration of short chain beta-hydroxyacyl-ACPs and long chain saturated and unsaturated beta-hydroxyacyl-ACPs.</text>
</comment>
<feature type="active site" evidence="9">
    <location>
        <position position="59"/>
    </location>
</feature>
<gene>
    <name evidence="9 10" type="primary">fabZ</name>
    <name evidence="10" type="ORF">GCM10009123_03360</name>
</gene>
<evidence type="ECO:0000313" key="11">
    <source>
        <dbReference type="Proteomes" id="UP001501221"/>
    </source>
</evidence>
<evidence type="ECO:0000256" key="2">
    <source>
        <dbReference type="ARBA" id="ARBA00009174"/>
    </source>
</evidence>
<dbReference type="InterPro" id="IPR013114">
    <property type="entry name" value="FabA_FabZ"/>
</dbReference>
<keyword evidence="7 9" id="KW-0456">Lyase</keyword>
<keyword evidence="5 9" id="KW-0441">Lipid A biosynthesis</keyword>
<dbReference type="NCBIfam" id="NF000582">
    <property type="entry name" value="PRK00006.1"/>
    <property type="match status" value="1"/>
</dbReference>
<organism evidence="10 11">
    <name type="scientific">Kangiella japonica</name>
    <dbReference type="NCBI Taxonomy" id="647384"/>
    <lineage>
        <taxon>Bacteria</taxon>
        <taxon>Pseudomonadati</taxon>
        <taxon>Pseudomonadota</taxon>
        <taxon>Gammaproteobacteria</taxon>
        <taxon>Kangiellales</taxon>
        <taxon>Kangiellaceae</taxon>
        <taxon>Kangiella</taxon>
    </lineage>
</organism>
<dbReference type="RefSeq" id="WP_343985590.1">
    <property type="nucleotide sequence ID" value="NZ_BAAAFM010000001.1"/>
</dbReference>
<comment type="similarity">
    <text evidence="2 9">Belongs to the thioester dehydratase family. FabZ subfamily.</text>
</comment>
<evidence type="ECO:0000256" key="6">
    <source>
        <dbReference type="ARBA" id="ARBA00023098"/>
    </source>
</evidence>
<dbReference type="PANTHER" id="PTHR30272">
    <property type="entry name" value="3-HYDROXYACYL-[ACYL-CARRIER-PROTEIN] DEHYDRATASE"/>
    <property type="match status" value="1"/>
</dbReference>
<keyword evidence="11" id="KW-1185">Reference proteome</keyword>
<proteinExistence type="inferred from homology"/>
<evidence type="ECO:0000256" key="1">
    <source>
        <dbReference type="ARBA" id="ARBA00004496"/>
    </source>
</evidence>
<dbReference type="SUPFAM" id="SSF54637">
    <property type="entry name" value="Thioesterase/thiol ester dehydrase-isomerase"/>
    <property type="match status" value="1"/>
</dbReference>
<dbReference type="HAMAP" id="MF_00406">
    <property type="entry name" value="FabZ"/>
    <property type="match status" value="1"/>
</dbReference>
<keyword evidence="3 9" id="KW-0963">Cytoplasm</keyword>
<evidence type="ECO:0000313" key="10">
    <source>
        <dbReference type="EMBL" id="GAA0199345.1"/>
    </source>
</evidence>
<evidence type="ECO:0000256" key="7">
    <source>
        <dbReference type="ARBA" id="ARBA00023239"/>
    </source>
</evidence>
<dbReference type="Proteomes" id="UP001501221">
    <property type="component" value="Unassembled WGS sequence"/>
</dbReference>
<dbReference type="NCBIfam" id="TIGR01750">
    <property type="entry name" value="fabZ"/>
    <property type="match status" value="1"/>
</dbReference>
<evidence type="ECO:0000256" key="8">
    <source>
        <dbReference type="ARBA" id="ARBA00025049"/>
    </source>
</evidence>
<sequence>MSDNKQPNELNSMDIYEVMQHLPHRYPFLLIDRVLDYTPGEKLTAIKNVTVNEPFFPGHFPHRPVFPGVLMLEALAQATGILAFKTTEDLPSEDSLYYFVGIDNARFKKPVEPGDQLLMEVEVIKRKRDMWKFKAQATVDGKVVCSAELMCARKDIS</sequence>
<accession>A0ABN0STW6</accession>
<dbReference type="EMBL" id="BAAAFM010000001">
    <property type="protein sequence ID" value="GAA0199345.1"/>
    <property type="molecule type" value="Genomic_DNA"/>
</dbReference>
<dbReference type="InterPro" id="IPR029069">
    <property type="entry name" value="HotDog_dom_sf"/>
</dbReference>
<evidence type="ECO:0000256" key="4">
    <source>
        <dbReference type="ARBA" id="ARBA00022516"/>
    </source>
</evidence>
<comment type="catalytic activity">
    <reaction evidence="9">
        <text>a (3R)-hydroxyacyl-[ACP] = a (2E)-enoyl-[ACP] + H2O</text>
        <dbReference type="Rhea" id="RHEA:13097"/>
        <dbReference type="Rhea" id="RHEA-COMP:9925"/>
        <dbReference type="Rhea" id="RHEA-COMP:9945"/>
        <dbReference type="ChEBI" id="CHEBI:15377"/>
        <dbReference type="ChEBI" id="CHEBI:78784"/>
        <dbReference type="ChEBI" id="CHEBI:78827"/>
        <dbReference type="EC" id="4.2.1.59"/>
    </reaction>
</comment>
<dbReference type="Pfam" id="PF07977">
    <property type="entry name" value="FabA"/>
    <property type="match status" value="1"/>
</dbReference>
<dbReference type="Gene3D" id="3.10.129.10">
    <property type="entry name" value="Hotdog Thioesterase"/>
    <property type="match status" value="1"/>
</dbReference>
<dbReference type="InterPro" id="IPR010084">
    <property type="entry name" value="FabZ"/>
</dbReference>